<protein>
    <recommendedName>
        <fullName evidence="4">RED-like N-terminal domain-containing protein</fullName>
    </recommendedName>
</protein>
<evidence type="ECO:0000256" key="1">
    <source>
        <dbReference type="ARBA" id="ARBA00004123"/>
    </source>
</evidence>
<organism evidence="5 6">
    <name type="scientific">Lophiostoma macrostomum CBS 122681</name>
    <dbReference type="NCBI Taxonomy" id="1314788"/>
    <lineage>
        <taxon>Eukaryota</taxon>
        <taxon>Fungi</taxon>
        <taxon>Dikarya</taxon>
        <taxon>Ascomycota</taxon>
        <taxon>Pezizomycotina</taxon>
        <taxon>Dothideomycetes</taxon>
        <taxon>Pleosporomycetidae</taxon>
        <taxon>Pleosporales</taxon>
        <taxon>Lophiostomataceae</taxon>
        <taxon>Lophiostoma</taxon>
    </lineage>
</organism>
<dbReference type="AlphaFoldDB" id="A0A6A6SSZ8"/>
<keyword evidence="6" id="KW-1185">Reference proteome</keyword>
<feature type="compositionally biased region" description="Acidic residues" evidence="3">
    <location>
        <begin position="298"/>
        <end position="323"/>
    </location>
</feature>
<dbReference type="EMBL" id="MU004498">
    <property type="protein sequence ID" value="KAF2649294.1"/>
    <property type="molecule type" value="Genomic_DNA"/>
</dbReference>
<reference evidence="5" key="1">
    <citation type="journal article" date="2020" name="Stud. Mycol.">
        <title>101 Dothideomycetes genomes: a test case for predicting lifestyles and emergence of pathogens.</title>
        <authorList>
            <person name="Haridas S."/>
            <person name="Albert R."/>
            <person name="Binder M."/>
            <person name="Bloem J."/>
            <person name="Labutti K."/>
            <person name="Salamov A."/>
            <person name="Andreopoulos B."/>
            <person name="Baker S."/>
            <person name="Barry K."/>
            <person name="Bills G."/>
            <person name="Bluhm B."/>
            <person name="Cannon C."/>
            <person name="Castanera R."/>
            <person name="Culley D."/>
            <person name="Daum C."/>
            <person name="Ezra D."/>
            <person name="Gonzalez J."/>
            <person name="Henrissat B."/>
            <person name="Kuo A."/>
            <person name="Liang C."/>
            <person name="Lipzen A."/>
            <person name="Lutzoni F."/>
            <person name="Magnuson J."/>
            <person name="Mondo S."/>
            <person name="Nolan M."/>
            <person name="Ohm R."/>
            <person name="Pangilinan J."/>
            <person name="Park H.-J."/>
            <person name="Ramirez L."/>
            <person name="Alfaro M."/>
            <person name="Sun H."/>
            <person name="Tritt A."/>
            <person name="Yoshinaga Y."/>
            <person name="Zwiers L.-H."/>
            <person name="Turgeon B."/>
            <person name="Goodwin S."/>
            <person name="Spatafora J."/>
            <person name="Crous P."/>
            <person name="Grigoriev I."/>
        </authorList>
    </citation>
    <scope>NUCLEOTIDE SEQUENCE</scope>
    <source>
        <strain evidence="5">CBS 122681</strain>
    </source>
</reference>
<comment type="subcellular location">
    <subcellularLocation>
        <location evidence="1">Nucleus</location>
    </subcellularLocation>
</comment>
<evidence type="ECO:0000259" key="4">
    <source>
        <dbReference type="Pfam" id="PF07808"/>
    </source>
</evidence>
<sequence length="502" mass="55230">MTPRQVGRGSVNAEFARQLAERNAKANPKKQFKSSAPKGVKLAAGYTDRTKSRVDEEEDETAQRIKKLQESMKLGQIDRDMFEKLVQEITDGDIASTHLVKGLDRKLLEKVRRGEVALGESAKEGDAGSDVEDEFDELAEQELAPVVHEKVEKKGQMAPPPPVAGVKRTRDQILAELKAQRQAAAEAAAAEHQKKFPSLGPGFRKIGPGGESTRIEVDAHGREILIITGPDGKEKRKIRKAKPEEPKVEPRFDLENPDKPLAIHQESLPAPKPAEPEEEEDDDIFTGVGSSYNPLGNLDEEEDDESSEEEKEQGEAREDEDEDPVRAEEASDDSAEALTPDARLNEKHTQPTDAAKAPIAKPRRNYFNDRTSSAVSKDSADATVLAALKKVRTLDANSTLLQDSAEARLAKRAAELASRDRDMEDLDMGFGASRFDDADEMEHEGEKVKFSEWKGLGADEDDEDEQGERGGKKRKRGGKKKKGDKNSAADVLKVMERQKGGG</sequence>
<dbReference type="PANTHER" id="PTHR12765">
    <property type="entry name" value="RED PROTEIN IK FACTOR CYTOKINE IK"/>
    <property type="match status" value="1"/>
</dbReference>
<proteinExistence type="predicted"/>
<name>A0A6A6SSZ8_9PLEO</name>
<feature type="compositionally biased region" description="Basic and acidic residues" evidence="3">
    <location>
        <begin position="493"/>
        <end position="502"/>
    </location>
</feature>
<dbReference type="InterPro" id="IPR012916">
    <property type="entry name" value="RED_N"/>
</dbReference>
<dbReference type="GO" id="GO:0005634">
    <property type="term" value="C:nucleus"/>
    <property type="evidence" value="ECO:0007669"/>
    <property type="project" value="UniProtKB-SubCell"/>
</dbReference>
<feature type="compositionally biased region" description="Basic residues" evidence="3">
    <location>
        <begin position="471"/>
        <end position="483"/>
    </location>
</feature>
<evidence type="ECO:0000313" key="5">
    <source>
        <dbReference type="EMBL" id="KAF2649294.1"/>
    </source>
</evidence>
<accession>A0A6A6SSZ8</accession>
<dbReference type="OrthoDB" id="3366823at2759"/>
<feature type="region of interest" description="Disordered" evidence="3">
    <location>
        <begin position="185"/>
        <end position="381"/>
    </location>
</feature>
<evidence type="ECO:0000313" key="6">
    <source>
        <dbReference type="Proteomes" id="UP000799324"/>
    </source>
</evidence>
<dbReference type="Proteomes" id="UP000799324">
    <property type="component" value="Unassembled WGS sequence"/>
</dbReference>
<feature type="domain" description="RED-like N-terminal" evidence="4">
    <location>
        <begin position="33"/>
        <end position="157"/>
    </location>
</feature>
<dbReference type="InterPro" id="IPR039896">
    <property type="entry name" value="Red-like"/>
</dbReference>
<evidence type="ECO:0000256" key="3">
    <source>
        <dbReference type="SAM" id="MobiDB-lite"/>
    </source>
</evidence>
<gene>
    <name evidence="5" type="ORF">K491DRAFT_208560</name>
</gene>
<feature type="region of interest" description="Disordered" evidence="3">
    <location>
        <begin position="430"/>
        <end position="502"/>
    </location>
</feature>
<feature type="compositionally biased region" description="Basic and acidic residues" evidence="3">
    <location>
        <begin position="213"/>
        <end position="223"/>
    </location>
</feature>
<evidence type="ECO:0000256" key="2">
    <source>
        <dbReference type="ARBA" id="ARBA00023242"/>
    </source>
</evidence>
<keyword evidence="2" id="KW-0539">Nucleus</keyword>
<feature type="compositionally biased region" description="Basic and acidic residues" evidence="3">
    <location>
        <begin position="241"/>
        <end position="258"/>
    </location>
</feature>
<feature type="region of interest" description="Disordered" evidence="3">
    <location>
        <begin position="22"/>
        <end position="61"/>
    </location>
</feature>
<dbReference type="Pfam" id="PF07808">
    <property type="entry name" value="RED_N"/>
    <property type="match status" value="1"/>
</dbReference>